<dbReference type="InterPro" id="IPR036725">
    <property type="entry name" value="ColE3_ribonuclease_sf"/>
</dbReference>
<feature type="domain" description="Colicin E3-like ribonuclease" evidence="2">
    <location>
        <begin position="21"/>
        <end position="97"/>
    </location>
</feature>
<gene>
    <name evidence="3" type="primary">ceaC</name>
    <name evidence="3" type="ORF">GALL_527350</name>
</gene>
<sequence>MSRAKPPANDNRTPVGTYIAAPLHLPAFPLAQRVRGKNTIPGGGLRQRWKSRSGTIYEWDYQHGRVEVYDRRGRHLGEFDPYTGARTKPANPHYQVEP</sequence>
<keyword evidence="3" id="KW-0378">Hydrolase</keyword>
<dbReference type="GO" id="GO:0003723">
    <property type="term" value="F:RNA binding"/>
    <property type="evidence" value="ECO:0007669"/>
    <property type="project" value="InterPro"/>
</dbReference>
<accession>A0A1J5P2C1</accession>
<dbReference type="InterPro" id="IPR009105">
    <property type="entry name" value="Colicin_E3_ribonuclease"/>
</dbReference>
<name>A0A1J5P2C1_9ZZZZ</name>
<comment type="caution">
    <text evidence="3">The sequence shown here is derived from an EMBL/GenBank/DDBJ whole genome shotgun (WGS) entry which is preliminary data.</text>
</comment>
<dbReference type="GO" id="GO:0016788">
    <property type="term" value="F:hydrolase activity, acting on ester bonds"/>
    <property type="evidence" value="ECO:0007669"/>
    <property type="project" value="InterPro"/>
</dbReference>
<evidence type="ECO:0000256" key="1">
    <source>
        <dbReference type="SAM" id="MobiDB-lite"/>
    </source>
</evidence>
<dbReference type="EMBL" id="MLJW01007122">
    <property type="protein sequence ID" value="OIQ65705.1"/>
    <property type="molecule type" value="Genomic_DNA"/>
</dbReference>
<reference evidence="3" key="1">
    <citation type="submission" date="2016-10" db="EMBL/GenBank/DDBJ databases">
        <title>Sequence of Gallionella enrichment culture.</title>
        <authorList>
            <person name="Poehlein A."/>
            <person name="Muehling M."/>
            <person name="Daniel R."/>
        </authorList>
    </citation>
    <scope>NUCLEOTIDE SEQUENCE</scope>
</reference>
<dbReference type="Pfam" id="PF09000">
    <property type="entry name" value="Cytotoxic"/>
    <property type="match status" value="1"/>
</dbReference>
<dbReference type="EC" id="3.1.-.-" evidence="3"/>
<dbReference type="GO" id="GO:0043022">
    <property type="term" value="F:ribosome binding"/>
    <property type="evidence" value="ECO:0007669"/>
    <property type="project" value="InterPro"/>
</dbReference>
<dbReference type="Gene3D" id="3.10.380.10">
    <property type="entry name" value="Colicin E3-like ribonuclease domain"/>
    <property type="match status" value="1"/>
</dbReference>
<proteinExistence type="predicted"/>
<protein>
    <submittedName>
        <fullName evidence="3">Colicin-E3</fullName>
        <ecNumber evidence="3">3.1.-.-</ecNumber>
    </submittedName>
</protein>
<feature type="region of interest" description="Disordered" evidence="1">
    <location>
        <begin position="79"/>
        <end position="98"/>
    </location>
</feature>
<evidence type="ECO:0000259" key="2">
    <source>
        <dbReference type="Pfam" id="PF09000"/>
    </source>
</evidence>
<dbReference type="SUPFAM" id="SSF63840">
    <property type="entry name" value="Ribonuclease domain of colicin E3"/>
    <property type="match status" value="1"/>
</dbReference>
<organism evidence="3">
    <name type="scientific">mine drainage metagenome</name>
    <dbReference type="NCBI Taxonomy" id="410659"/>
    <lineage>
        <taxon>unclassified sequences</taxon>
        <taxon>metagenomes</taxon>
        <taxon>ecological metagenomes</taxon>
    </lineage>
</organism>
<evidence type="ECO:0000313" key="3">
    <source>
        <dbReference type="EMBL" id="OIQ65705.1"/>
    </source>
</evidence>
<dbReference type="AlphaFoldDB" id="A0A1J5P2C1"/>